<protein>
    <submittedName>
        <fullName evidence="2">Lasso peptide biosynthesis B2 protein</fullName>
    </submittedName>
</protein>
<keyword evidence="3" id="KW-1185">Reference proteome</keyword>
<feature type="domain" description="Microcin J25-processing protein McjB C-terminal" evidence="1">
    <location>
        <begin position="32"/>
        <end position="135"/>
    </location>
</feature>
<dbReference type="InterPro" id="IPR032708">
    <property type="entry name" value="McjB_C"/>
</dbReference>
<name>A0ABV4CEI0_9PSEU</name>
<proteinExistence type="predicted"/>
<dbReference type="RefSeq" id="WP_345367922.1">
    <property type="nucleotide sequence ID" value="NZ_BAABII010000020.1"/>
</dbReference>
<sequence>MTTPETLPYDPGRVPVLRRWSVRALSWGGGALAAQSPQRVARVLSAVSRGARPATVAEAARARLTLERVSLPCAGREGCLRRSITVALLCRLRGCWPTWHVGVRKVPPLAAHAWVEAEGVPVGENVSADYFRPLLSVPPAAR</sequence>
<dbReference type="Proteomes" id="UP001564626">
    <property type="component" value="Unassembled WGS sequence"/>
</dbReference>
<evidence type="ECO:0000313" key="3">
    <source>
        <dbReference type="Proteomes" id="UP001564626"/>
    </source>
</evidence>
<comment type="caution">
    <text evidence="2">The sequence shown here is derived from an EMBL/GenBank/DDBJ whole genome shotgun (WGS) entry which is preliminary data.</text>
</comment>
<evidence type="ECO:0000259" key="1">
    <source>
        <dbReference type="Pfam" id="PF13471"/>
    </source>
</evidence>
<evidence type="ECO:0000313" key="2">
    <source>
        <dbReference type="EMBL" id="MEY8038487.1"/>
    </source>
</evidence>
<dbReference type="EMBL" id="JBGEHV010000004">
    <property type="protein sequence ID" value="MEY8038487.1"/>
    <property type="molecule type" value="Genomic_DNA"/>
</dbReference>
<dbReference type="InterPro" id="IPR053521">
    <property type="entry name" value="McjB-like"/>
</dbReference>
<dbReference type="NCBIfam" id="NF033537">
    <property type="entry name" value="lasso_biosyn_B2"/>
    <property type="match status" value="1"/>
</dbReference>
<accession>A0ABV4CEI0</accession>
<reference evidence="2 3" key="1">
    <citation type="submission" date="2024-08" db="EMBL/GenBank/DDBJ databases">
        <title>Genome mining of Saccharopolyspora cebuensis PGLac3 from Nigerian medicinal plant.</title>
        <authorList>
            <person name="Ezeobiora C.E."/>
            <person name="Igbokwe N.H."/>
            <person name="Amin D.H."/>
            <person name="Mendie U.E."/>
        </authorList>
    </citation>
    <scope>NUCLEOTIDE SEQUENCE [LARGE SCALE GENOMIC DNA]</scope>
    <source>
        <strain evidence="2 3">PGLac3</strain>
    </source>
</reference>
<gene>
    <name evidence="2" type="ORF">AB8O55_03695</name>
</gene>
<organism evidence="2 3">
    <name type="scientific">Saccharopolyspora cebuensis</name>
    <dbReference type="NCBI Taxonomy" id="418759"/>
    <lineage>
        <taxon>Bacteria</taxon>
        <taxon>Bacillati</taxon>
        <taxon>Actinomycetota</taxon>
        <taxon>Actinomycetes</taxon>
        <taxon>Pseudonocardiales</taxon>
        <taxon>Pseudonocardiaceae</taxon>
        <taxon>Saccharopolyspora</taxon>
    </lineage>
</organism>
<dbReference type="Pfam" id="PF13471">
    <property type="entry name" value="Transglut_core3"/>
    <property type="match status" value="1"/>
</dbReference>